<dbReference type="SUPFAM" id="SSF52540">
    <property type="entry name" value="P-loop containing nucleoside triphosphate hydrolases"/>
    <property type="match status" value="1"/>
</dbReference>
<dbReference type="Gene3D" id="3.40.50.1240">
    <property type="entry name" value="Phosphoglycerate mutase-like"/>
    <property type="match status" value="1"/>
</dbReference>
<evidence type="ECO:0000313" key="7">
    <source>
        <dbReference type="Proteomes" id="UP000797356"/>
    </source>
</evidence>
<dbReference type="GO" id="GO:0005524">
    <property type="term" value="F:ATP binding"/>
    <property type="evidence" value="ECO:0007669"/>
    <property type="project" value="UniProtKB-KW"/>
</dbReference>
<dbReference type="GO" id="GO:0006000">
    <property type="term" value="P:fructose metabolic process"/>
    <property type="evidence" value="ECO:0007669"/>
    <property type="project" value="InterPro"/>
</dbReference>
<dbReference type="FunFam" id="3.40.50.1240:FF:000006">
    <property type="entry name" value="6-phosphofructo-2-kinase/fructose-2, 6-bisphosphatase"/>
    <property type="match status" value="1"/>
</dbReference>
<gene>
    <name evidence="6" type="ORF">COCNU_04G013650</name>
</gene>
<dbReference type="GO" id="GO:0006003">
    <property type="term" value="P:fructose 2,6-bisphosphate metabolic process"/>
    <property type="evidence" value="ECO:0007669"/>
    <property type="project" value="InterPro"/>
</dbReference>
<proteinExistence type="predicted"/>
<dbReference type="SUPFAM" id="SSF53254">
    <property type="entry name" value="Phosphoglycerate mutase-like"/>
    <property type="match status" value="1"/>
</dbReference>
<feature type="compositionally biased region" description="Polar residues" evidence="4">
    <location>
        <begin position="84"/>
        <end position="106"/>
    </location>
</feature>
<reference evidence="6" key="1">
    <citation type="journal article" date="2017" name="Gigascience">
        <title>The genome draft of coconut (Cocos nucifera).</title>
        <authorList>
            <person name="Xiao Y."/>
            <person name="Xu P."/>
            <person name="Fan H."/>
            <person name="Baudouin L."/>
            <person name="Xia W."/>
            <person name="Bocs S."/>
            <person name="Xu J."/>
            <person name="Li Q."/>
            <person name="Guo A."/>
            <person name="Zhou L."/>
            <person name="Li J."/>
            <person name="Wu Y."/>
            <person name="Ma Z."/>
            <person name="Armero A."/>
            <person name="Issali A.E."/>
            <person name="Liu N."/>
            <person name="Peng M."/>
            <person name="Yang Y."/>
        </authorList>
    </citation>
    <scope>NUCLEOTIDE SEQUENCE</scope>
    <source>
        <tissue evidence="6">Spear leaf of Hainan Tall coconut</tissue>
    </source>
</reference>
<feature type="coiled-coil region" evidence="3">
    <location>
        <begin position="11"/>
        <end position="52"/>
    </location>
</feature>
<organism evidence="6 7">
    <name type="scientific">Cocos nucifera</name>
    <name type="common">Coconut palm</name>
    <dbReference type="NCBI Taxonomy" id="13894"/>
    <lineage>
        <taxon>Eukaryota</taxon>
        <taxon>Viridiplantae</taxon>
        <taxon>Streptophyta</taxon>
        <taxon>Embryophyta</taxon>
        <taxon>Tracheophyta</taxon>
        <taxon>Spermatophyta</taxon>
        <taxon>Magnoliopsida</taxon>
        <taxon>Liliopsida</taxon>
        <taxon>Arecaceae</taxon>
        <taxon>Arecoideae</taxon>
        <taxon>Cocoseae</taxon>
        <taxon>Attaleinae</taxon>
        <taxon>Cocos</taxon>
    </lineage>
</organism>
<protein>
    <submittedName>
        <fullName evidence="6">Putative 6-phosphofructo-2-kinase/fructose-2,6-bisphosphatase</fullName>
    </submittedName>
</protein>
<name>A0A8K0I7X2_COCNU</name>
<keyword evidence="7" id="KW-1185">Reference proteome</keyword>
<dbReference type="InterPro" id="IPR013078">
    <property type="entry name" value="His_Pase_superF_clade-1"/>
</dbReference>
<reference evidence="6" key="2">
    <citation type="submission" date="2019-07" db="EMBL/GenBank/DDBJ databases">
        <authorList>
            <person name="Yang Y."/>
            <person name="Bocs S."/>
            <person name="Baudouin L."/>
        </authorList>
    </citation>
    <scope>NUCLEOTIDE SEQUENCE</scope>
    <source>
        <tissue evidence="6">Spear leaf of Hainan Tall coconut</tissue>
    </source>
</reference>
<dbReference type="Proteomes" id="UP000797356">
    <property type="component" value="Chromosome 4"/>
</dbReference>
<evidence type="ECO:0000313" key="6">
    <source>
        <dbReference type="EMBL" id="KAG1339059.1"/>
    </source>
</evidence>
<evidence type="ECO:0000259" key="5">
    <source>
        <dbReference type="Pfam" id="PF01591"/>
    </source>
</evidence>
<feature type="domain" description="6-phosphofructo-2-kinase" evidence="5">
    <location>
        <begin position="693"/>
        <end position="831"/>
    </location>
</feature>
<evidence type="ECO:0000256" key="2">
    <source>
        <dbReference type="ARBA" id="ARBA00022840"/>
    </source>
</evidence>
<dbReference type="AlphaFoldDB" id="A0A8K0I7X2"/>
<dbReference type="Gene3D" id="3.40.50.300">
    <property type="entry name" value="P-loop containing nucleotide triphosphate hydrolases"/>
    <property type="match status" value="2"/>
</dbReference>
<evidence type="ECO:0000256" key="3">
    <source>
        <dbReference type="SAM" id="Coils"/>
    </source>
</evidence>
<comment type="caution">
    <text evidence="6">The sequence shown here is derived from an EMBL/GenBank/DDBJ whole genome shotgun (WGS) entry which is preliminary data.</text>
</comment>
<keyword evidence="1" id="KW-0547">Nucleotide-binding</keyword>
<feature type="compositionally biased region" description="Pro residues" evidence="4">
    <location>
        <begin position="137"/>
        <end position="146"/>
    </location>
</feature>
<accession>A0A8K0I7X2</accession>
<dbReference type="InterPro" id="IPR029033">
    <property type="entry name" value="His_PPase_superfam"/>
</dbReference>
<dbReference type="PANTHER" id="PTHR10606:SF44">
    <property type="entry name" value="6-PHOSPHOFRUCTO 2-KINASE_FRUCTOSE 2,6-BISPHOSPHATASE LONG FORM"/>
    <property type="match status" value="1"/>
</dbReference>
<dbReference type="InterPro" id="IPR027417">
    <property type="entry name" value="P-loop_NTPase"/>
</dbReference>
<keyword evidence="2" id="KW-0067">ATP-binding</keyword>
<dbReference type="GO" id="GO:0003873">
    <property type="term" value="F:6-phosphofructo-2-kinase activity"/>
    <property type="evidence" value="ECO:0007669"/>
    <property type="project" value="InterPro"/>
</dbReference>
<evidence type="ECO:0000256" key="1">
    <source>
        <dbReference type="ARBA" id="ARBA00022741"/>
    </source>
</evidence>
<dbReference type="PANTHER" id="PTHR10606">
    <property type="entry name" value="6-PHOSPHOFRUCTO-2-KINASE/FRUCTOSE-2,6-BISPHOSPHATASE"/>
    <property type="match status" value="1"/>
</dbReference>
<dbReference type="PRINTS" id="PR00991">
    <property type="entry name" value="6PFRUCTKNASE"/>
</dbReference>
<dbReference type="GO" id="GO:0004331">
    <property type="term" value="F:fructose-2,6-bisphosphate 2-phosphatase activity"/>
    <property type="evidence" value="ECO:0007669"/>
    <property type="project" value="TreeGrafter"/>
</dbReference>
<dbReference type="GO" id="GO:0005829">
    <property type="term" value="C:cytosol"/>
    <property type="evidence" value="ECO:0007669"/>
    <property type="project" value="TreeGrafter"/>
</dbReference>
<dbReference type="InterPro" id="IPR003094">
    <property type="entry name" value="6Pfruct_kin"/>
</dbReference>
<sequence>MPRAEEDTSSVALLKNRLNASLERNRSLEQENEQLRQEIHNLKIQIASLRAQDSDRRSMLWKKLQGSIGNNNFLQEKQMVRSNNTDEGLTCDNSISRPEFSGSPTATRERLPRVPKPPPKPTCLPQTPKTSNASWLPLPPPPPPFPSKFKGGSIKAVQRVPEVVELYRSLTRKEGKPDTRTGTLGIPAATNAREMIGEIENRSAYLLAIKSDVETQSDFINFLTREVENAAYREISDVEAFVKWLDEELSYLADERAVLKHFPKWPERKADAMREAACGYRDLKNLESEVCSFRDDMRQPTPVALKRMQAVQDKLERSVHNVERVRESASKRYRDFKIPWEWMLDSGIIAQLKLGSMKLAKGYMKRVVTAMKFETVLEDDELIIQGVRFAFRVHQPKYSNSPCVVEEGPNRLLTGGTLEGDSRSALFKLSGDEDVLEYKVLIKADIVSPFDLAASWRAYQENLQPSRVRGIPDVTINVAPDAGFENGSASSLELDLEHYVVPAPTASSGVVYAANLAETPRSLVHAGVFTKNDVSSSGWHSSSKTGVVSTDHANSKKDIEVTIGDSTNFFPASGMVESKSVGTFSPLQKQQDGQRGLFVDRGVGSPRLVKSASASSFTSDLKLDSEAKKDMPAAAGAVAAAAVADQMLGPKEDRRLAIVLVGLPARGKTFTAAKLTRYLRWLGHETKHFNVGKVAALAMDDMLAWMQEGGQVGIFDATNSTRKRRNMLIKMAEGKCKIIFLETICNDERIIERNIRLKIQQSPDYAEEPDFEAGLQDFKERLANYEKVYEPVEEGSYIKMIDMVSGQGGQIQVNNISGYLPGRIVFFLVHFYHLDVISEAGELYAKKLANFVEKRLKSERTASIWTSTLQRAILTASPIVGFPKIQWRALDEIYAGVCDGMSYEEIKRNMPEEYESRKKDKLRYRYPRGESYLDVIQRLEPVIIELERQRAPVVVISHQAVLRALYAYFADRPLKEIPDIEVPLHTIIEIQMGVTGVQEKRYKLMD</sequence>
<dbReference type="InterPro" id="IPR013079">
    <property type="entry name" value="6Phosfructo_kin"/>
</dbReference>
<evidence type="ECO:0000256" key="4">
    <source>
        <dbReference type="SAM" id="MobiDB-lite"/>
    </source>
</evidence>
<dbReference type="Pfam" id="PF00300">
    <property type="entry name" value="His_Phos_1"/>
    <property type="match status" value="1"/>
</dbReference>
<dbReference type="Pfam" id="PF01591">
    <property type="entry name" value="6PF2K"/>
    <property type="match status" value="1"/>
</dbReference>
<keyword evidence="3" id="KW-0175">Coiled coil</keyword>
<dbReference type="EMBL" id="CM017875">
    <property type="protein sequence ID" value="KAG1339059.1"/>
    <property type="molecule type" value="Genomic_DNA"/>
</dbReference>
<dbReference type="CDD" id="cd07067">
    <property type="entry name" value="HP_PGM_like"/>
    <property type="match status" value="1"/>
</dbReference>
<feature type="region of interest" description="Disordered" evidence="4">
    <location>
        <begin position="84"/>
        <end position="151"/>
    </location>
</feature>
<dbReference type="OrthoDB" id="267323at2759"/>